<sequence>MKTIQTFFLVSCFLVLLSCNNDDDATPQDAFPTQLTLTDYTNAVNNKTVTLTYNNDNTIASITILDNQGLKTKQYAYSNGKITSVANSGFLSGPDVRTFVYNASGKLSSIIDDVSGTTETFPITYNSSTNTYTLTDGGDTNTVVLDASDNPTTYSNTFVASDLILTLDSNNSGVFKNVSPQIALQFDLGLYTGHLFYFFSQKQINHFQYGVQDFDFVHTRDSENNITTVVYNFSGGGSQLDITYEKRNRF</sequence>
<dbReference type="AlphaFoldDB" id="A0A6I4IU14"/>
<evidence type="ECO:0000313" key="1">
    <source>
        <dbReference type="EMBL" id="MVO10228.1"/>
    </source>
</evidence>
<dbReference type="Gene3D" id="3.90.930.1">
    <property type="match status" value="1"/>
</dbReference>
<dbReference type="RefSeq" id="WP_140998657.1">
    <property type="nucleotide sequence ID" value="NZ_VDCZ01000011.1"/>
</dbReference>
<dbReference type="Proteomes" id="UP000431264">
    <property type="component" value="Unassembled WGS sequence"/>
</dbReference>
<name>A0A6I4IU14_9FLAO</name>
<protein>
    <submittedName>
        <fullName evidence="1">Uncharacterized protein</fullName>
    </submittedName>
</protein>
<keyword evidence="2" id="KW-1185">Reference proteome</keyword>
<gene>
    <name evidence="1" type="ORF">GOQ30_13730</name>
</gene>
<organism evidence="1 2">
    <name type="scientific">Flavobacterium profundi</name>
    <dbReference type="NCBI Taxonomy" id="1774945"/>
    <lineage>
        <taxon>Bacteria</taxon>
        <taxon>Pseudomonadati</taxon>
        <taxon>Bacteroidota</taxon>
        <taxon>Flavobacteriia</taxon>
        <taxon>Flavobacteriales</taxon>
        <taxon>Flavobacteriaceae</taxon>
        <taxon>Flavobacterium</taxon>
    </lineage>
</organism>
<dbReference type="OrthoDB" id="1351880at2"/>
<proteinExistence type="predicted"/>
<dbReference type="PROSITE" id="PS51257">
    <property type="entry name" value="PROKAR_LIPOPROTEIN"/>
    <property type="match status" value="1"/>
</dbReference>
<comment type="caution">
    <text evidence="1">The sequence shown here is derived from an EMBL/GenBank/DDBJ whole genome shotgun (WGS) entry which is preliminary data.</text>
</comment>
<accession>A0A6I4IU14</accession>
<evidence type="ECO:0000313" key="2">
    <source>
        <dbReference type="Proteomes" id="UP000431264"/>
    </source>
</evidence>
<dbReference type="EMBL" id="WQLW01000011">
    <property type="protein sequence ID" value="MVO10228.1"/>
    <property type="molecule type" value="Genomic_DNA"/>
</dbReference>
<reference evidence="2" key="1">
    <citation type="submission" date="2019-05" db="EMBL/GenBank/DDBJ databases">
        <title>Flavobacterium profundi sp. nov., isolated from a deep-sea seamount.</title>
        <authorList>
            <person name="Zhang D.-C."/>
        </authorList>
    </citation>
    <scope>NUCLEOTIDE SEQUENCE [LARGE SCALE GENOMIC DNA]</scope>
    <source>
        <strain evidence="2">TP390</strain>
    </source>
</reference>